<protein>
    <submittedName>
        <fullName evidence="1">Uncharacterized protein</fullName>
    </submittedName>
</protein>
<organism evidence="1 2">
    <name type="scientific">Providencia huaxiensis</name>
    <dbReference type="NCBI Taxonomy" id="2027290"/>
    <lineage>
        <taxon>Bacteria</taxon>
        <taxon>Pseudomonadati</taxon>
        <taxon>Pseudomonadota</taxon>
        <taxon>Gammaproteobacteria</taxon>
        <taxon>Enterobacterales</taxon>
        <taxon>Morganellaceae</taxon>
        <taxon>Providencia</taxon>
    </lineage>
</organism>
<dbReference type="Proteomes" id="UP001252207">
    <property type="component" value="Unassembled WGS sequence"/>
</dbReference>
<gene>
    <name evidence="1" type="ORF">NLX89_17560</name>
</gene>
<reference evidence="1 2" key="1">
    <citation type="submission" date="2022-06" db="EMBL/GenBank/DDBJ databases">
        <title>Chromosome and plasmid sequencings of Enterobacteriales species co-exiting double carbapenemases.</title>
        <authorList>
            <person name="Fu Y."/>
        </authorList>
    </citation>
    <scope>NUCLEOTIDE SEQUENCE [LARGE SCALE GENOMIC DNA]</scope>
    <source>
        <strain evidence="1 2">21030615019</strain>
    </source>
</reference>
<name>A0ABU2J1E2_9GAMM</name>
<comment type="caution">
    <text evidence="1">The sequence shown here is derived from an EMBL/GenBank/DDBJ whole genome shotgun (WGS) entry which is preliminary data.</text>
</comment>
<dbReference type="GeneID" id="89491587"/>
<proteinExistence type="predicted"/>
<accession>A0ABU2J1E2</accession>
<keyword evidence="2" id="KW-1185">Reference proteome</keyword>
<evidence type="ECO:0000313" key="2">
    <source>
        <dbReference type="Proteomes" id="UP001252207"/>
    </source>
</evidence>
<dbReference type="RefSeq" id="WP_181489896.1">
    <property type="nucleotide sequence ID" value="NZ_CP031123.2"/>
</dbReference>
<sequence length="46" mass="5513">MTLAQHCEQAQWCIDVVWQTSLPKLWQNTINELIDEVYKTFSRESE</sequence>
<dbReference type="EMBL" id="JANAVW010000001">
    <property type="protein sequence ID" value="MDT0135137.1"/>
    <property type="molecule type" value="Genomic_DNA"/>
</dbReference>
<evidence type="ECO:0000313" key="1">
    <source>
        <dbReference type="EMBL" id="MDT0135137.1"/>
    </source>
</evidence>